<feature type="transmembrane region" description="Helical" evidence="1">
    <location>
        <begin position="88"/>
        <end position="114"/>
    </location>
</feature>
<name>A0AAE4JIC8_9EURY</name>
<keyword evidence="1" id="KW-1133">Transmembrane helix</keyword>
<dbReference type="RefSeq" id="WP_310895632.1">
    <property type="nucleotide sequence ID" value="NZ_JAMQOM010000002.1"/>
</dbReference>
<comment type="caution">
    <text evidence="2">The sequence shown here is derived from an EMBL/GenBank/DDBJ whole genome shotgun (WGS) entry which is preliminary data.</text>
</comment>
<reference evidence="2 3" key="1">
    <citation type="submission" date="2022-06" db="EMBL/GenBank/DDBJ databases">
        <title>Haloarcula sp. a new haloarchaeum isolate from saline soil.</title>
        <authorList>
            <person name="Strakova D."/>
            <person name="Galisteo C."/>
            <person name="Sanchez-Porro C."/>
            <person name="Ventosa A."/>
        </authorList>
    </citation>
    <scope>NUCLEOTIDE SEQUENCE [LARGE SCALE GENOMIC DNA]</scope>
    <source>
        <strain evidence="2 3">S1AR25-5A</strain>
    </source>
</reference>
<evidence type="ECO:0000313" key="3">
    <source>
        <dbReference type="Proteomes" id="UP001253439"/>
    </source>
</evidence>
<evidence type="ECO:0000256" key="1">
    <source>
        <dbReference type="SAM" id="Phobius"/>
    </source>
</evidence>
<dbReference type="EMBL" id="JAMQOM010000002">
    <property type="protein sequence ID" value="MDS0220971.1"/>
    <property type="molecule type" value="Genomic_DNA"/>
</dbReference>
<dbReference type="AlphaFoldDB" id="A0AAE4JIC8"/>
<feature type="transmembrane region" description="Helical" evidence="1">
    <location>
        <begin position="160"/>
        <end position="178"/>
    </location>
</feature>
<proteinExistence type="predicted"/>
<dbReference type="Proteomes" id="UP001253439">
    <property type="component" value="Unassembled WGS sequence"/>
</dbReference>
<keyword evidence="1" id="KW-0472">Membrane</keyword>
<accession>A0AAE4JIC8</accession>
<keyword evidence="3" id="KW-1185">Reference proteome</keyword>
<feature type="transmembrane region" description="Helical" evidence="1">
    <location>
        <begin position="47"/>
        <end position="68"/>
    </location>
</feature>
<feature type="transmembrane region" description="Helical" evidence="1">
    <location>
        <begin position="17"/>
        <end position="38"/>
    </location>
</feature>
<keyword evidence="1" id="KW-0812">Transmembrane</keyword>
<gene>
    <name evidence="2" type="ORF">NDI54_06380</name>
</gene>
<protein>
    <submittedName>
        <fullName evidence="2">Uncharacterized protein</fullName>
    </submittedName>
</protein>
<evidence type="ECO:0000313" key="2">
    <source>
        <dbReference type="EMBL" id="MDS0220971.1"/>
    </source>
</evidence>
<organism evidence="2 3">
    <name type="scientific">Haloarcula terrestris</name>
    <dbReference type="NCBI Taxonomy" id="2950533"/>
    <lineage>
        <taxon>Archaea</taxon>
        <taxon>Methanobacteriati</taxon>
        <taxon>Methanobacteriota</taxon>
        <taxon>Stenosarchaea group</taxon>
        <taxon>Halobacteria</taxon>
        <taxon>Halobacteriales</taxon>
        <taxon>Haloarculaceae</taxon>
        <taxon>Haloarcula</taxon>
    </lineage>
</organism>
<sequence>MPPSTAETAAERSGDPLFALVAGLYVALLAIAPTAFAVARLVSGDPAVLYGTVLATVTVGTGLGWWATVRFGSFPYRLGATRARWVPGLVGLGYAFAGLLSLGWAGVFGVLAMFSGMGAMALGSVSGVMARTRYIDALLADSERHCVFTAGWPSAARNRLLALVLPLWAVSAAGFASVFVAPGLWPLTFAQILFPVGVGIFMQSEPREYAVTAEGLEQRLPVARRLLPWTQYTGYTRTADALVVHRSRWFDSRFALADLADPDAVEAALARYLPAT</sequence>